<evidence type="ECO:0000256" key="11">
    <source>
        <dbReference type="ARBA" id="ARBA00048160"/>
    </source>
</evidence>
<dbReference type="FunFam" id="3.30.420.40:FF:000095">
    <property type="entry name" value="Phosphotransferase"/>
    <property type="match status" value="1"/>
</dbReference>
<evidence type="ECO:0000313" key="17">
    <source>
        <dbReference type="EMBL" id="CAB3253283.1"/>
    </source>
</evidence>
<dbReference type="FunFam" id="3.40.367.20:FF:000005">
    <property type="entry name" value="Phosphotransferase"/>
    <property type="match status" value="1"/>
</dbReference>
<dbReference type="PROSITE" id="PS51748">
    <property type="entry name" value="HEXOKINASE_2"/>
    <property type="match status" value="1"/>
</dbReference>
<dbReference type="PANTHER" id="PTHR19443">
    <property type="entry name" value="HEXOKINASE"/>
    <property type="match status" value="1"/>
</dbReference>
<dbReference type="InterPro" id="IPR001312">
    <property type="entry name" value="Hexokinase"/>
</dbReference>
<evidence type="ECO:0000259" key="15">
    <source>
        <dbReference type="Pfam" id="PF00349"/>
    </source>
</evidence>
<dbReference type="GO" id="GO:0005829">
    <property type="term" value="C:cytosol"/>
    <property type="evidence" value="ECO:0007669"/>
    <property type="project" value="TreeGrafter"/>
</dbReference>
<keyword evidence="8 14" id="KW-0324">Glycolysis</keyword>
<evidence type="ECO:0000259" key="16">
    <source>
        <dbReference type="Pfam" id="PF03727"/>
    </source>
</evidence>
<protein>
    <recommendedName>
        <fullName evidence="14">Phosphotransferase</fullName>
        <ecNumber evidence="14">2.7.1.-</ecNumber>
    </recommendedName>
</protein>
<evidence type="ECO:0000256" key="3">
    <source>
        <dbReference type="ARBA" id="ARBA00009225"/>
    </source>
</evidence>
<dbReference type="Pfam" id="PF03727">
    <property type="entry name" value="Hexokinase_2"/>
    <property type="match status" value="1"/>
</dbReference>
<evidence type="ECO:0000256" key="8">
    <source>
        <dbReference type="ARBA" id="ARBA00023152"/>
    </source>
</evidence>
<keyword evidence="6 14" id="KW-0418">Kinase</keyword>
<organism evidence="17">
    <name type="scientific">Phallusia mammillata</name>
    <dbReference type="NCBI Taxonomy" id="59560"/>
    <lineage>
        <taxon>Eukaryota</taxon>
        <taxon>Metazoa</taxon>
        <taxon>Chordata</taxon>
        <taxon>Tunicata</taxon>
        <taxon>Ascidiacea</taxon>
        <taxon>Phlebobranchia</taxon>
        <taxon>Ascidiidae</taxon>
        <taxon>Phallusia</taxon>
    </lineage>
</organism>
<dbReference type="PRINTS" id="PR00475">
    <property type="entry name" value="HEXOKINASE"/>
</dbReference>
<dbReference type="GO" id="GO:0008865">
    <property type="term" value="F:fructokinase activity"/>
    <property type="evidence" value="ECO:0007669"/>
    <property type="project" value="TreeGrafter"/>
</dbReference>
<keyword evidence="7 14" id="KW-0067">ATP-binding</keyword>
<keyword evidence="5 14" id="KW-0547">Nucleotide-binding</keyword>
<dbReference type="AlphaFoldDB" id="A0A6F9DEH4"/>
<accession>A0A6F9DEH4</accession>
<name>A0A6F9DEH4_9ASCI</name>
<evidence type="ECO:0000256" key="10">
    <source>
        <dbReference type="ARBA" id="ARBA00047905"/>
    </source>
</evidence>
<evidence type="ECO:0000256" key="6">
    <source>
        <dbReference type="ARBA" id="ARBA00022777"/>
    </source>
</evidence>
<comment type="similarity">
    <text evidence="3 14">Belongs to the hexokinase family.</text>
</comment>
<feature type="domain" description="Hexokinase C-terminal" evidence="16">
    <location>
        <begin position="217"/>
        <end position="466"/>
    </location>
</feature>
<dbReference type="GO" id="GO:0001678">
    <property type="term" value="P:intracellular glucose homeostasis"/>
    <property type="evidence" value="ECO:0007669"/>
    <property type="project" value="InterPro"/>
</dbReference>
<dbReference type="Pfam" id="PF00349">
    <property type="entry name" value="Hexokinase_1"/>
    <property type="match status" value="1"/>
</dbReference>
<feature type="domain" description="Hexokinase N-terminal" evidence="15">
    <location>
        <begin position="11"/>
        <end position="210"/>
    </location>
</feature>
<dbReference type="CDD" id="cd24019">
    <property type="entry name" value="ASKHA_NBD_HK_meta"/>
    <property type="match status" value="1"/>
</dbReference>
<dbReference type="GO" id="GO:0005739">
    <property type="term" value="C:mitochondrion"/>
    <property type="evidence" value="ECO:0007669"/>
    <property type="project" value="TreeGrafter"/>
</dbReference>
<dbReference type="SUPFAM" id="SSF53067">
    <property type="entry name" value="Actin-like ATPase domain"/>
    <property type="match status" value="2"/>
</dbReference>
<dbReference type="Gene3D" id="3.30.420.40">
    <property type="match status" value="1"/>
</dbReference>
<proteinExistence type="evidence at transcript level"/>
<evidence type="ECO:0000256" key="13">
    <source>
        <dbReference type="ARBA" id="ARBA00059457"/>
    </source>
</evidence>
<comment type="pathway">
    <text evidence="1">Carbohydrate degradation; glycolysis; D-glyceraldehyde 3-phosphate and glycerone phosphate from D-glucose: step 1/4.</text>
</comment>
<keyword evidence="4 14" id="KW-0808">Transferase</keyword>
<evidence type="ECO:0000256" key="2">
    <source>
        <dbReference type="ARBA" id="ARBA00005028"/>
    </source>
</evidence>
<comment type="function">
    <text evidence="13">Catalyzes the phosphorylation of various hexoses to hexose 6-phosphate.</text>
</comment>
<sequence length="484" mass="52987">MANAAAIRNQIDEVLSSYKLSNEQLEYVRDQMTQNLFNGLHGKKSSLKMLPSFVRGIPNGKECGDFLALDLGGTNFRVLRVKLPEKSDDRVEVDSQVYMVPETTMRSTGEELFDHIAECIEDFLTRHNLADASLPLGFTFSFPCVQNGLDNSFLLRWTKGFNATGVVGKDLAGLLHEALERRKLQSHLTYSVKVKAVINDTVGTMMTCAYTDHDCTIGMIVGTGSNACYMESEADIKTLKKEQRLAGNGRMCINTEWGGFGENGSLESIRTDCDRAVDKESINPGCMIFEKMISGMYMGEVVRYLLLNLVRQAGLFGGVATDILKTKGKFLTAFVTQIEADRSHQLKACSQILDCLGYANTTLEERSVVREACVNVSTRAANLCASGVAALVLRSRDIETKLPALGSGDASRFRITVGVDGTVYKKHPRFRFLLSDKVSELCPNCDVTFRQSSDGSGKGAALVTAVACRLGENIEADFTTEDGG</sequence>
<comment type="pathway">
    <text evidence="2">Carbohydrate metabolism; hexose metabolism.</text>
</comment>
<evidence type="ECO:0000256" key="7">
    <source>
        <dbReference type="ARBA" id="ARBA00022840"/>
    </source>
</evidence>
<comment type="catalytic activity">
    <reaction evidence="12">
        <text>D-mannose + ATP = D-mannose 6-phosphate + ADP + H(+)</text>
        <dbReference type="Rhea" id="RHEA:11028"/>
        <dbReference type="ChEBI" id="CHEBI:4208"/>
        <dbReference type="ChEBI" id="CHEBI:15378"/>
        <dbReference type="ChEBI" id="CHEBI:30616"/>
        <dbReference type="ChEBI" id="CHEBI:58735"/>
        <dbReference type="ChEBI" id="CHEBI:456216"/>
        <dbReference type="EC" id="2.7.1.1"/>
    </reaction>
    <physiologicalReaction direction="left-to-right" evidence="12">
        <dbReference type="Rhea" id="RHEA:11029"/>
    </physiologicalReaction>
</comment>
<dbReference type="Gene3D" id="3.40.367.20">
    <property type="match status" value="1"/>
</dbReference>
<dbReference type="PANTHER" id="PTHR19443:SF16">
    <property type="entry name" value="HEXOKINASE TYPE 1-RELATED"/>
    <property type="match status" value="1"/>
</dbReference>
<dbReference type="PROSITE" id="PS00378">
    <property type="entry name" value="HEXOKINASE_1"/>
    <property type="match status" value="1"/>
</dbReference>
<gene>
    <name evidence="17" type="primary">Hk2-001</name>
</gene>
<comment type="catalytic activity">
    <reaction evidence="9">
        <text>a D-hexose + ATP = a D-hexose 6-phosphate + ADP + H(+)</text>
        <dbReference type="Rhea" id="RHEA:22740"/>
        <dbReference type="ChEBI" id="CHEBI:4194"/>
        <dbReference type="ChEBI" id="CHEBI:15378"/>
        <dbReference type="ChEBI" id="CHEBI:30616"/>
        <dbReference type="ChEBI" id="CHEBI:229467"/>
        <dbReference type="ChEBI" id="CHEBI:456216"/>
        <dbReference type="EC" id="2.7.1.1"/>
    </reaction>
    <physiologicalReaction direction="left-to-right" evidence="9">
        <dbReference type="Rhea" id="RHEA:22741"/>
    </physiologicalReaction>
</comment>
<reference evidence="17" key="1">
    <citation type="submission" date="2020-04" db="EMBL/GenBank/DDBJ databases">
        <authorList>
            <person name="Neveu A P."/>
        </authorList>
    </citation>
    <scope>NUCLEOTIDE SEQUENCE</scope>
    <source>
        <tissue evidence="17">Whole embryo</tissue>
    </source>
</reference>
<dbReference type="GO" id="GO:0005524">
    <property type="term" value="F:ATP binding"/>
    <property type="evidence" value="ECO:0007669"/>
    <property type="project" value="UniProtKB-UniRule"/>
</dbReference>
<comment type="catalytic activity">
    <reaction evidence="11">
        <text>D-glucose + ATP = D-glucose 6-phosphate + ADP + H(+)</text>
        <dbReference type="Rhea" id="RHEA:17825"/>
        <dbReference type="ChEBI" id="CHEBI:4167"/>
        <dbReference type="ChEBI" id="CHEBI:15378"/>
        <dbReference type="ChEBI" id="CHEBI:30616"/>
        <dbReference type="ChEBI" id="CHEBI:61548"/>
        <dbReference type="ChEBI" id="CHEBI:456216"/>
        <dbReference type="EC" id="2.7.1.1"/>
    </reaction>
    <physiologicalReaction direction="left-to-right" evidence="11">
        <dbReference type="Rhea" id="RHEA:17826"/>
    </physiologicalReaction>
</comment>
<dbReference type="GO" id="GO:0006096">
    <property type="term" value="P:glycolytic process"/>
    <property type="evidence" value="ECO:0007669"/>
    <property type="project" value="UniProtKB-UniPathway"/>
</dbReference>
<evidence type="ECO:0000256" key="12">
    <source>
        <dbReference type="ARBA" id="ARBA00050361"/>
    </source>
</evidence>
<evidence type="ECO:0000256" key="5">
    <source>
        <dbReference type="ARBA" id="ARBA00022741"/>
    </source>
</evidence>
<dbReference type="EMBL" id="LR785769">
    <property type="protein sequence ID" value="CAB3253283.1"/>
    <property type="molecule type" value="mRNA"/>
</dbReference>
<evidence type="ECO:0000256" key="14">
    <source>
        <dbReference type="RuleBase" id="RU362007"/>
    </source>
</evidence>
<evidence type="ECO:0000256" key="1">
    <source>
        <dbReference type="ARBA" id="ARBA00004888"/>
    </source>
</evidence>
<dbReference type="GO" id="GO:0005536">
    <property type="term" value="F:D-glucose binding"/>
    <property type="evidence" value="ECO:0007669"/>
    <property type="project" value="InterPro"/>
</dbReference>
<dbReference type="GO" id="GO:0006006">
    <property type="term" value="P:glucose metabolic process"/>
    <property type="evidence" value="ECO:0007669"/>
    <property type="project" value="TreeGrafter"/>
</dbReference>
<dbReference type="GO" id="GO:0004340">
    <property type="term" value="F:glucokinase activity"/>
    <property type="evidence" value="ECO:0007669"/>
    <property type="project" value="TreeGrafter"/>
</dbReference>
<comment type="catalytic activity">
    <reaction evidence="10">
        <text>D-fructose + ATP = D-fructose 6-phosphate + ADP + H(+)</text>
        <dbReference type="Rhea" id="RHEA:16125"/>
        <dbReference type="ChEBI" id="CHEBI:15378"/>
        <dbReference type="ChEBI" id="CHEBI:30616"/>
        <dbReference type="ChEBI" id="CHEBI:37721"/>
        <dbReference type="ChEBI" id="CHEBI:61527"/>
        <dbReference type="ChEBI" id="CHEBI:456216"/>
        <dbReference type="EC" id="2.7.1.1"/>
    </reaction>
    <physiologicalReaction direction="left-to-right" evidence="10">
        <dbReference type="Rhea" id="RHEA:16126"/>
    </physiologicalReaction>
</comment>
<evidence type="ECO:0000256" key="9">
    <source>
        <dbReference type="ARBA" id="ARBA00044613"/>
    </source>
</evidence>
<dbReference type="UniPathway" id="UPA00109">
    <property type="reaction ID" value="UER00180"/>
</dbReference>
<evidence type="ECO:0000256" key="4">
    <source>
        <dbReference type="ARBA" id="ARBA00022679"/>
    </source>
</evidence>
<dbReference type="InterPro" id="IPR043129">
    <property type="entry name" value="ATPase_NBD"/>
</dbReference>
<dbReference type="UniPathway" id="UPA00242"/>
<dbReference type="EC" id="2.7.1.-" evidence="14"/>
<dbReference type="InterPro" id="IPR022673">
    <property type="entry name" value="Hexokinase_C"/>
</dbReference>
<dbReference type="InterPro" id="IPR019807">
    <property type="entry name" value="Hexokinase_BS"/>
</dbReference>
<dbReference type="InterPro" id="IPR022672">
    <property type="entry name" value="Hexokinase_N"/>
</dbReference>